<dbReference type="SUPFAM" id="SSF53474">
    <property type="entry name" value="alpha/beta-Hydrolases"/>
    <property type="match status" value="1"/>
</dbReference>
<dbReference type="AlphaFoldDB" id="A0A1B1BPJ3"/>
<keyword evidence="2" id="KW-0378">Hydrolase</keyword>
<dbReference type="EMBL" id="CP016282">
    <property type="protein sequence ID" value="ANP74303.1"/>
    <property type="molecule type" value="Genomic_DNA"/>
</dbReference>
<dbReference type="Gene3D" id="3.40.50.1820">
    <property type="entry name" value="alpha/beta hydrolase"/>
    <property type="match status" value="1"/>
</dbReference>
<dbReference type="Proteomes" id="UP000092582">
    <property type="component" value="Chromosome 1"/>
</dbReference>
<evidence type="ECO:0000313" key="2">
    <source>
        <dbReference type="EMBL" id="ANP74303.1"/>
    </source>
</evidence>
<organism evidence="2 3">
    <name type="scientific">Cryobacterium arcticum</name>
    <dbReference type="NCBI Taxonomy" id="670052"/>
    <lineage>
        <taxon>Bacteria</taxon>
        <taxon>Bacillati</taxon>
        <taxon>Actinomycetota</taxon>
        <taxon>Actinomycetes</taxon>
        <taxon>Micrococcales</taxon>
        <taxon>Microbacteriaceae</taxon>
        <taxon>Cryobacterium</taxon>
    </lineage>
</organism>
<evidence type="ECO:0000313" key="3">
    <source>
        <dbReference type="Proteomes" id="UP000092582"/>
    </source>
</evidence>
<dbReference type="InterPro" id="IPR029058">
    <property type="entry name" value="AB_hydrolase_fold"/>
</dbReference>
<dbReference type="PRINTS" id="PR00111">
    <property type="entry name" value="ABHYDROLASE"/>
</dbReference>
<evidence type="ECO:0000259" key="1">
    <source>
        <dbReference type="Pfam" id="PF00561"/>
    </source>
</evidence>
<keyword evidence="3" id="KW-1185">Reference proteome</keyword>
<dbReference type="GO" id="GO:0016787">
    <property type="term" value="F:hydrolase activity"/>
    <property type="evidence" value="ECO:0007669"/>
    <property type="project" value="UniProtKB-KW"/>
</dbReference>
<dbReference type="RefSeq" id="WP_066598247.1">
    <property type="nucleotide sequence ID" value="NZ_CP016282.1"/>
</dbReference>
<dbReference type="KEGG" id="cart:PA27867_3375"/>
<dbReference type="PANTHER" id="PTHR43433:SF5">
    <property type="entry name" value="AB HYDROLASE-1 DOMAIN-CONTAINING PROTEIN"/>
    <property type="match status" value="1"/>
</dbReference>
<protein>
    <submittedName>
        <fullName evidence="2">Alpha/beta hydrolase</fullName>
    </submittedName>
</protein>
<feature type="domain" description="AB hydrolase-1" evidence="1">
    <location>
        <begin position="36"/>
        <end position="266"/>
    </location>
</feature>
<gene>
    <name evidence="2" type="ORF">PA27867_3375</name>
</gene>
<dbReference type="Pfam" id="PF00561">
    <property type="entry name" value="Abhydrolase_1"/>
    <property type="match status" value="1"/>
</dbReference>
<name>A0A1B1BPJ3_9MICO</name>
<dbReference type="InterPro" id="IPR050471">
    <property type="entry name" value="AB_hydrolase"/>
</dbReference>
<reference evidence="2 3" key="1">
    <citation type="submission" date="2016-06" db="EMBL/GenBank/DDBJ databases">
        <title>Genome sequencing of Cryobacterium arcticum PAMC 27867.</title>
        <authorList>
            <person name="Lee J."/>
            <person name="Kim O.-S."/>
        </authorList>
    </citation>
    <scope>NUCLEOTIDE SEQUENCE [LARGE SCALE GENOMIC DNA]</scope>
    <source>
        <strain evidence="2 3">PAMC 27867</strain>
    </source>
</reference>
<proteinExistence type="predicted"/>
<dbReference type="PANTHER" id="PTHR43433">
    <property type="entry name" value="HYDROLASE, ALPHA/BETA FOLD FAMILY PROTEIN"/>
    <property type="match status" value="1"/>
</dbReference>
<accession>A0A1B1BPJ3</accession>
<dbReference type="InterPro" id="IPR000073">
    <property type="entry name" value="AB_hydrolase_1"/>
</dbReference>
<dbReference type="STRING" id="670052.PA27867_3375"/>
<sequence length="281" mass="29822">MASKRATLYRDVPTSAVAAGGAVFAYRSYGPDDELPLVMLTHLGANLDGWDPLVIDGLARDRRVIAVDYRGVGDSTGAIRSSIDDMAADMIAVVRALGFTRVDLFGLSMGGMVAQALVTQAPDLVDRLILAGAGPAGGPGLTRMTGVMVRSVLRAALTFTDPKTLLFFTRTRTGRKAAHDYLDRLAERTTDRDARVTPGAYRAQLTAVKEWGAAPSATFSAPGPALIVHGDSDRMVPPANAHTLARLVPGATVTVFPDSGHGVVFQNHDAFVAATRDFLYR</sequence>